<organism evidence="3 4">
    <name type="scientific">Trichonephila clavipes</name>
    <name type="common">Golden silk orbweaver</name>
    <name type="synonym">Nephila clavipes</name>
    <dbReference type="NCBI Taxonomy" id="2585209"/>
    <lineage>
        <taxon>Eukaryota</taxon>
        <taxon>Metazoa</taxon>
        <taxon>Ecdysozoa</taxon>
        <taxon>Arthropoda</taxon>
        <taxon>Chelicerata</taxon>
        <taxon>Arachnida</taxon>
        <taxon>Araneae</taxon>
        <taxon>Araneomorphae</taxon>
        <taxon>Entelegynae</taxon>
        <taxon>Araneoidea</taxon>
        <taxon>Nephilidae</taxon>
        <taxon>Trichonephila</taxon>
    </lineage>
</organism>
<feature type="compositionally biased region" description="Polar residues" evidence="1">
    <location>
        <begin position="161"/>
        <end position="188"/>
    </location>
</feature>
<gene>
    <name evidence="3" type="ORF">TNCV_244251</name>
</gene>
<feature type="chain" id="PRO_5036466268" evidence="2">
    <location>
        <begin position="21"/>
        <end position="201"/>
    </location>
</feature>
<sequence length="201" mass="21833">MSSSFSSTFSLTVLAVKVSACGTWNGLHGQVFRPAKEGGAELSVGQKEGFVTLQNVPWSSDVNHHSSKGLEVQKFYIALGFRLSIDAQSRFCRERNTESVCLATLTAVLLGLGSSPGEGMDVCKCILPSQHVGTIKSRRAANPLLKLVEREERLEAPDHPQGSTKILSSSIDSPKAPSTSRASTKTPSSFRFRELKKFEVY</sequence>
<evidence type="ECO:0000313" key="4">
    <source>
        <dbReference type="Proteomes" id="UP000887159"/>
    </source>
</evidence>
<dbReference type="AlphaFoldDB" id="A0A8X6RKK1"/>
<accession>A0A8X6RKK1</accession>
<protein>
    <submittedName>
        <fullName evidence="3">Uncharacterized protein</fullName>
    </submittedName>
</protein>
<feature type="signal peptide" evidence="2">
    <location>
        <begin position="1"/>
        <end position="20"/>
    </location>
</feature>
<evidence type="ECO:0000256" key="2">
    <source>
        <dbReference type="SAM" id="SignalP"/>
    </source>
</evidence>
<dbReference type="EMBL" id="BMAU01021193">
    <property type="protein sequence ID" value="GFX96638.1"/>
    <property type="molecule type" value="Genomic_DNA"/>
</dbReference>
<reference evidence="3" key="1">
    <citation type="submission" date="2020-08" db="EMBL/GenBank/DDBJ databases">
        <title>Multicomponent nature underlies the extraordinary mechanical properties of spider dragline silk.</title>
        <authorList>
            <person name="Kono N."/>
            <person name="Nakamura H."/>
            <person name="Mori M."/>
            <person name="Yoshida Y."/>
            <person name="Ohtoshi R."/>
            <person name="Malay A.D."/>
            <person name="Moran D.A.P."/>
            <person name="Tomita M."/>
            <person name="Numata K."/>
            <person name="Arakawa K."/>
        </authorList>
    </citation>
    <scope>NUCLEOTIDE SEQUENCE</scope>
</reference>
<feature type="region of interest" description="Disordered" evidence="1">
    <location>
        <begin position="153"/>
        <end position="188"/>
    </location>
</feature>
<evidence type="ECO:0000256" key="1">
    <source>
        <dbReference type="SAM" id="MobiDB-lite"/>
    </source>
</evidence>
<comment type="caution">
    <text evidence="3">The sequence shown here is derived from an EMBL/GenBank/DDBJ whole genome shotgun (WGS) entry which is preliminary data.</text>
</comment>
<keyword evidence="4" id="KW-1185">Reference proteome</keyword>
<keyword evidence="2" id="KW-0732">Signal</keyword>
<name>A0A8X6RKK1_TRICX</name>
<proteinExistence type="predicted"/>
<evidence type="ECO:0000313" key="3">
    <source>
        <dbReference type="EMBL" id="GFX96638.1"/>
    </source>
</evidence>
<dbReference type="Proteomes" id="UP000887159">
    <property type="component" value="Unassembled WGS sequence"/>
</dbReference>